<dbReference type="GO" id="GO:0052689">
    <property type="term" value="F:carboxylic ester hydrolase activity"/>
    <property type="evidence" value="ECO:0007669"/>
    <property type="project" value="UniProtKB-ARBA"/>
</dbReference>
<dbReference type="RefSeq" id="WP_189533632.1">
    <property type="nucleotide sequence ID" value="NZ_BMYX01000009.1"/>
</dbReference>
<accession>A0A918P2X2</accession>
<feature type="domain" description="Xaa-Pro dipeptidyl-peptidase-like" evidence="3">
    <location>
        <begin position="43"/>
        <end position="176"/>
    </location>
</feature>
<evidence type="ECO:0000256" key="1">
    <source>
        <dbReference type="ARBA" id="ARBA00022801"/>
    </source>
</evidence>
<keyword evidence="2" id="KW-0732">Signal</keyword>
<dbReference type="InterPro" id="IPR029058">
    <property type="entry name" value="AB_hydrolase_fold"/>
</dbReference>
<dbReference type="Pfam" id="PF02129">
    <property type="entry name" value="Peptidase_S15"/>
    <property type="match status" value="1"/>
</dbReference>
<protein>
    <recommendedName>
        <fullName evidence="3">Xaa-Pro dipeptidyl-peptidase-like domain-containing protein</fullName>
    </recommendedName>
</protein>
<dbReference type="EMBL" id="BMYX01000009">
    <property type="protein sequence ID" value="GGY15677.1"/>
    <property type="molecule type" value="Genomic_DNA"/>
</dbReference>
<dbReference type="PANTHER" id="PTHR22946">
    <property type="entry name" value="DIENELACTONE HYDROLASE DOMAIN-CONTAINING PROTEIN-RELATED"/>
    <property type="match status" value="1"/>
</dbReference>
<reference evidence="4" key="2">
    <citation type="submission" date="2020-09" db="EMBL/GenBank/DDBJ databases">
        <authorList>
            <person name="Sun Q."/>
            <person name="Kim S."/>
        </authorList>
    </citation>
    <scope>NUCLEOTIDE SEQUENCE</scope>
    <source>
        <strain evidence="4">KCTC 32182</strain>
    </source>
</reference>
<sequence>MTLPRGIVVFAALLRTASAAALEIPPDPSLNESVLDLPTPAGRLRTTLFVPGGKGPFPLVVINHGKPEGDAATQPRFRPLAAVGFFLARGYLVAVPMRGGFAGSEGVYRAASCDSAEYGKRQAADVEAALAVLARRADVDRSRILVVGVSSGGWASLALGARGVVGIRGVIDFAGGVRLHGCPSWQADLADAAGTFGGRSRVPSLWLYGSNDSLFPEPVWRAMFGRYRQAGGRAVLVSYGVFERDAHTLFTTRSGLDVWSEPVESFLRGLGLPASVTLPRFVPPPAMPLPGATSFAALSDWRAVPFLAGPGRQGYRLFLGKPSPRAFALAADGAWGAAWQGDDPAARALATCRRTSRAVCSLYAVDDTVVWSAPRR</sequence>
<evidence type="ECO:0000313" key="4">
    <source>
        <dbReference type="EMBL" id="GGY15677.1"/>
    </source>
</evidence>
<proteinExistence type="predicted"/>
<keyword evidence="5" id="KW-1185">Reference proteome</keyword>
<dbReference type="AlphaFoldDB" id="A0A918P2X2"/>
<name>A0A918P2X2_9NEIS</name>
<comment type="caution">
    <text evidence="4">The sequence shown here is derived from an EMBL/GenBank/DDBJ whole genome shotgun (WGS) entry which is preliminary data.</text>
</comment>
<dbReference type="Gene3D" id="3.40.50.1820">
    <property type="entry name" value="alpha/beta hydrolase"/>
    <property type="match status" value="1"/>
</dbReference>
<dbReference type="InterPro" id="IPR050261">
    <property type="entry name" value="FrsA_esterase"/>
</dbReference>
<keyword evidence="1" id="KW-0378">Hydrolase</keyword>
<dbReference type="SUPFAM" id="SSF53474">
    <property type="entry name" value="alpha/beta-Hydrolases"/>
    <property type="match status" value="1"/>
</dbReference>
<dbReference type="InterPro" id="IPR000383">
    <property type="entry name" value="Xaa-Pro-like_dom"/>
</dbReference>
<feature type="chain" id="PRO_5036918612" description="Xaa-Pro dipeptidyl-peptidase-like domain-containing protein" evidence="2">
    <location>
        <begin position="22"/>
        <end position="376"/>
    </location>
</feature>
<reference evidence="4" key="1">
    <citation type="journal article" date="2014" name="Int. J. Syst. Evol. Microbiol.">
        <title>Complete genome sequence of Corynebacterium casei LMG S-19264T (=DSM 44701T), isolated from a smear-ripened cheese.</title>
        <authorList>
            <consortium name="US DOE Joint Genome Institute (JGI-PGF)"/>
            <person name="Walter F."/>
            <person name="Albersmeier A."/>
            <person name="Kalinowski J."/>
            <person name="Ruckert C."/>
        </authorList>
    </citation>
    <scope>NUCLEOTIDE SEQUENCE</scope>
    <source>
        <strain evidence="4">KCTC 32182</strain>
    </source>
</reference>
<organism evidence="4 5">
    <name type="scientific">Paludibacterium paludis</name>
    <dbReference type="NCBI Taxonomy" id="1225769"/>
    <lineage>
        <taxon>Bacteria</taxon>
        <taxon>Pseudomonadati</taxon>
        <taxon>Pseudomonadota</taxon>
        <taxon>Betaproteobacteria</taxon>
        <taxon>Neisseriales</taxon>
        <taxon>Chromobacteriaceae</taxon>
        <taxon>Paludibacterium</taxon>
    </lineage>
</organism>
<evidence type="ECO:0000259" key="3">
    <source>
        <dbReference type="Pfam" id="PF02129"/>
    </source>
</evidence>
<evidence type="ECO:0000256" key="2">
    <source>
        <dbReference type="SAM" id="SignalP"/>
    </source>
</evidence>
<evidence type="ECO:0000313" key="5">
    <source>
        <dbReference type="Proteomes" id="UP000645257"/>
    </source>
</evidence>
<gene>
    <name evidence="4" type="ORF">GCM10011289_18760</name>
</gene>
<feature type="signal peptide" evidence="2">
    <location>
        <begin position="1"/>
        <end position="21"/>
    </location>
</feature>
<dbReference type="Proteomes" id="UP000645257">
    <property type="component" value="Unassembled WGS sequence"/>
</dbReference>
<dbReference type="PANTHER" id="PTHR22946:SF9">
    <property type="entry name" value="POLYKETIDE TRANSFERASE AF380"/>
    <property type="match status" value="1"/>
</dbReference>